<evidence type="ECO:0000313" key="1">
    <source>
        <dbReference type="EMBL" id="CAE2275573.1"/>
    </source>
</evidence>
<dbReference type="AlphaFoldDB" id="A0A7S4JVE5"/>
<name>A0A7S4JVE5_GUITH</name>
<accession>A0A7S4JVE5</accession>
<organism evidence="1">
    <name type="scientific">Guillardia theta</name>
    <name type="common">Cryptophyte</name>
    <name type="synonym">Cryptomonas phi</name>
    <dbReference type="NCBI Taxonomy" id="55529"/>
    <lineage>
        <taxon>Eukaryota</taxon>
        <taxon>Cryptophyceae</taxon>
        <taxon>Pyrenomonadales</taxon>
        <taxon>Geminigeraceae</taxon>
        <taxon>Guillardia</taxon>
    </lineage>
</organism>
<sequence>MIGLSDSSLNDLNITNFQAVGVMASTYLEPPFLTEWEGLTVQIVEISPPIFDGSDSKRGRYQRTSDVLDQNDFRTIYRCLDTETNTFLAWNEVPLANLSCELKMRLLEEVRTCQRLTQEQPAVFQYGLAIDRLGRVALRSTWTQALPNKATGKEARGSKDILEQMESSVGLSQTELESITGISAWKALMPWESEKPVDWEDAIPEEYMSAEMLEEKRRRERTVYFSPTLIKCFSQWEDSSKNVMIFITELLAPSGGTSSARRGFTCSFTCAIMLAHSTTCRCLQLGNCTGPGGRKDAGQ</sequence>
<proteinExistence type="predicted"/>
<gene>
    <name evidence="1" type="ORF">GTHE00462_LOCUS7912</name>
</gene>
<dbReference type="Gene3D" id="3.30.200.20">
    <property type="entry name" value="Phosphorylase Kinase, domain 1"/>
    <property type="match status" value="1"/>
</dbReference>
<dbReference type="EMBL" id="HBKN01010046">
    <property type="protein sequence ID" value="CAE2275573.1"/>
    <property type="molecule type" value="Transcribed_RNA"/>
</dbReference>
<reference evidence="1" key="1">
    <citation type="submission" date="2021-01" db="EMBL/GenBank/DDBJ databases">
        <authorList>
            <person name="Corre E."/>
            <person name="Pelletier E."/>
            <person name="Niang G."/>
            <person name="Scheremetjew M."/>
            <person name="Finn R."/>
            <person name="Kale V."/>
            <person name="Holt S."/>
            <person name="Cochrane G."/>
            <person name="Meng A."/>
            <person name="Brown T."/>
            <person name="Cohen L."/>
        </authorList>
    </citation>
    <scope>NUCLEOTIDE SEQUENCE</scope>
    <source>
        <strain evidence="1">CCMP 2712</strain>
    </source>
</reference>
<protein>
    <submittedName>
        <fullName evidence="1">Uncharacterized protein</fullName>
    </submittedName>
</protein>